<dbReference type="SMART" id="SM00855">
    <property type="entry name" value="PGAM"/>
    <property type="match status" value="1"/>
</dbReference>
<evidence type="ECO:0000313" key="3">
    <source>
        <dbReference type="EMBL" id="HGF99303.1"/>
    </source>
</evidence>
<feature type="binding site" evidence="2">
    <location>
        <position position="67"/>
    </location>
    <ligand>
        <name>substrate</name>
    </ligand>
</feature>
<dbReference type="CDD" id="cd07067">
    <property type="entry name" value="HP_PGM_like"/>
    <property type="match status" value="1"/>
</dbReference>
<dbReference type="SUPFAM" id="SSF53254">
    <property type="entry name" value="Phosphoglycerate mutase-like"/>
    <property type="match status" value="1"/>
</dbReference>
<dbReference type="Pfam" id="PF00300">
    <property type="entry name" value="His_Phos_1"/>
    <property type="match status" value="1"/>
</dbReference>
<dbReference type="InterPro" id="IPR051021">
    <property type="entry name" value="Mito_Ser/Thr_phosphatase"/>
</dbReference>
<dbReference type="InterPro" id="IPR004449">
    <property type="entry name" value="SixA"/>
</dbReference>
<protein>
    <submittedName>
        <fullName evidence="3">Phosphohistidine phosphatase SixA</fullName>
    </submittedName>
</protein>
<name>A0A7C3ZJK2_9CYAN</name>
<dbReference type="InterPro" id="IPR013078">
    <property type="entry name" value="His_Pase_superF_clade-1"/>
</dbReference>
<sequence>MTKSVAASKSLKLYFIRHGIAADKGNYPQDEDRPLTDKGEKKTRQVAERLREIDATFDLILTSPLLRAHQTALILQEMGLTPAVKISTSLAPGGDIHNWLSWLSQWRSEGGTDLGLVGHQPDLGDWAQILIWGEVASATPDGVREPIVLKKAGILGLNLPHSGDPVGNSELFWLTSPKLLLGESGIK</sequence>
<dbReference type="GO" id="GO:0101006">
    <property type="term" value="F:protein histidine phosphatase activity"/>
    <property type="evidence" value="ECO:0007669"/>
    <property type="project" value="InterPro"/>
</dbReference>
<dbReference type="AlphaFoldDB" id="A0A7C3ZJK2"/>
<proteinExistence type="predicted"/>
<evidence type="ECO:0000256" key="1">
    <source>
        <dbReference type="ARBA" id="ARBA00022801"/>
    </source>
</evidence>
<dbReference type="PANTHER" id="PTHR20935">
    <property type="entry name" value="PHOSPHOGLYCERATE MUTASE-RELATED"/>
    <property type="match status" value="1"/>
</dbReference>
<dbReference type="InterPro" id="IPR029033">
    <property type="entry name" value="His_PPase_superfam"/>
</dbReference>
<organism evidence="3">
    <name type="scientific">Planktothricoides sp. SpSt-374</name>
    <dbReference type="NCBI Taxonomy" id="2282167"/>
    <lineage>
        <taxon>Bacteria</taxon>
        <taxon>Bacillati</taxon>
        <taxon>Cyanobacteriota</taxon>
        <taxon>Cyanophyceae</taxon>
        <taxon>Oscillatoriophycideae</taxon>
        <taxon>Oscillatoriales</taxon>
        <taxon>Oscillatoriaceae</taxon>
        <taxon>Planktothricoides</taxon>
    </lineage>
</organism>
<accession>A0A7C3ZJK2</accession>
<keyword evidence="1" id="KW-0378">Hydrolase</keyword>
<dbReference type="Gene3D" id="3.40.50.1240">
    <property type="entry name" value="Phosphoglycerate mutase-like"/>
    <property type="match status" value="1"/>
</dbReference>
<evidence type="ECO:0000256" key="2">
    <source>
        <dbReference type="PIRSR" id="PIRSR613078-2"/>
    </source>
</evidence>
<dbReference type="NCBIfam" id="TIGR00249">
    <property type="entry name" value="sixA"/>
    <property type="match status" value="1"/>
</dbReference>
<comment type="caution">
    <text evidence="3">The sequence shown here is derived from an EMBL/GenBank/DDBJ whole genome shotgun (WGS) entry which is preliminary data.</text>
</comment>
<gene>
    <name evidence="3" type="primary">sixA</name>
    <name evidence="3" type="ORF">ENR15_01145</name>
</gene>
<dbReference type="EMBL" id="DSPX01000008">
    <property type="protein sequence ID" value="HGF99303.1"/>
    <property type="molecule type" value="Genomic_DNA"/>
</dbReference>
<reference evidence="3" key="1">
    <citation type="journal article" date="2020" name="mSystems">
        <title>Genome- and Community-Level Interaction Insights into Carbon Utilization and Element Cycling Functions of Hydrothermarchaeota in Hydrothermal Sediment.</title>
        <authorList>
            <person name="Zhou Z."/>
            <person name="Liu Y."/>
            <person name="Xu W."/>
            <person name="Pan J."/>
            <person name="Luo Z.H."/>
            <person name="Li M."/>
        </authorList>
    </citation>
    <scope>NUCLEOTIDE SEQUENCE [LARGE SCALE GENOMIC DNA]</scope>
    <source>
        <strain evidence="3">SpSt-374</strain>
    </source>
</reference>
<dbReference type="GO" id="GO:0005737">
    <property type="term" value="C:cytoplasm"/>
    <property type="evidence" value="ECO:0007669"/>
    <property type="project" value="InterPro"/>
</dbReference>